<name>A0A844G9P5_9BACT</name>
<dbReference type="RefSeq" id="WP_154420273.1">
    <property type="nucleotide sequence ID" value="NZ_VUNS01000029.1"/>
</dbReference>
<dbReference type="AlphaFoldDB" id="A0A844G9P5"/>
<reference evidence="1 2" key="1">
    <citation type="submission" date="2019-08" db="EMBL/GenBank/DDBJ databases">
        <title>In-depth cultivation of the pig gut microbiome towards novel bacterial diversity and tailored functional studies.</title>
        <authorList>
            <person name="Wylensek D."/>
            <person name="Hitch T.C.A."/>
            <person name="Clavel T."/>
        </authorList>
    </citation>
    <scope>NUCLEOTIDE SEQUENCE [LARGE SCALE GENOMIC DNA]</scope>
    <source>
        <strain evidence="1 2">BBE-744-WT-12</strain>
    </source>
</reference>
<comment type="caution">
    <text evidence="1">The sequence shown here is derived from an EMBL/GenBank/DDBJ whole genome shotgun (WGS) entry which is preliminary data.</text>
</comment>
<sequence>MGNQGKCLELDAEAFRFRAAGSVFRCRPEQLLRGKVYARPEKRTYEVRNFTFRELASTASRLVLEARNREFGFSATLDFTVSDDRLSVRIDPFKLIETRSASFRLLELSLLPGLLETERGEEAEWLLPAYTGALAEPGRLTTDCRTRNRFYMDQSEWEKFNQFNAFCVMTRRGSLLAIVAEGDFSAWCDSEVEDGFCRCFTTFRLRHAPDELLSSGPMRIDYRMRAARVPWPELAMQYRSCLIEETGVIPLSERLDGNPVLAYAAEAARIKLFLATKYPTVPDGSSPVRVHATFAEAGKILDALRGRGLEKAIVTLVGWNIDGHDGAYPTRFPVDPRLGGEEGLKALIAKATAMGYQIVVHDNVTDAYLRSPDLDCDMLSTDEYGERQISGIWAGGEAYKLCPAVCLERYGATLDRIHALGFHGCAYLDAQTTGLFRCSHPKHPADEREFALSLCRILEYVRRLYGASSSENCASYALPYCDEAANLGRSGWEQFRSRLDDGFNRLVSRIVPFYNVAVHGLVIYRSCWSSRTGLFGLYENLGNDWFEFEYTPGGLGCDFRDALDDVEASARIRRELPDLAGSFVEEYRENEDGIFIRFTHDITFTFHTKGGTLTITRGSRVIAVINQNRDEK</sequence>
<dbReference type="InterPro" id="IPR043751">
    <property type="entry name" value="DUF5696"/>
</dbReference>
<accession>A0A844G9P5</accession>
<evidence type="ECO:0000313" key="2">
    <source>
        <dbReference type="Proteomes" id="UP000435649"/>
    </source>
</evidence>
<keyword evidence="2" id="KW-1185">Reference proteome</keyword>
<protein>
    <submittedName>
        <fullName evidence="1">Uncharacterized protein</fullName>
    </submittedName>
</protein>
<dbReference type="Proteomes" id="UP000435649">
    <property type="component" value="Unassembled WGS sequence"/>
</dbReference>
<dbReference type="EMBL" id="VUNS01000029">
    <property type="protein sequence ID" value="MST99118.1"/>
    <property type="molecule type" value="Genomic_DNA"/>
</dbReference>
<evidence type="ECO:0000313" key="1">
    <source>
        <dbReference type="EMBL" id="MST99118.1"/>
    </source>
</evidence>
<dbReference type="Gene3D" id="3.20.20.80">
    <property type="entry name" value="Glycosidases"/>
    <property type="match status" value="1"/>
</dbReference>
<organism evidence="1 2">
    <name type="scientific">Victivallis lenta</name>
    <dbReference type="NCBI Taxonomy" id="2606640"/>
    <lineage>
        <taxon>Bacteria</taxon>
        <taxon>Pseudomonadati</taxon>
        <taxon>Lentisphaerota</taxon>
        <taxon>Lentisphaeria</taxon>
        <taxon>Victivallales</taxon>
        <taxon>Victivallaceae</taxon>
        <taxon>Victivallis</taxon>
    </lineage>
</organism>
<proteinExistence type="predicted"/>
<gene>
    <name evidence="1" type="ORF">FYJ85_18960</name>
</gene>
<dbReference type="Pfam" id="PF18952">
    <property type="entry name" value="DUF5696"/>
    <property type="match status" value="1"/>
</dbReference>